<dbReference type="Pfam" id="PF00003">
    <property type="entry name" value="7tm_3"/>
    <property type="match status" value="1"/>
</dbReference>
<dbReference type="GeneID" id="129339708"/>
<evidence type="ECO:0000256" key="7">
    <source>
        <dbReference type="ARBA" id="ARBA00023040"/>
    </source>
</evidence>
<keyword evidence="8 12" id="KW-0472">Membrane</keyword>
<gene>
    <name evidence="15" type="primary">LOC129339708</name>
</gene>
<evidence type="ECO:0000313" key="14">
    <source>
        <dbReference type="Proteomes" id="UP001190640"/>
    </source>
</evidence>
<feature type="transmembrane region" description="Helical" evidence="12">
    <location>
        <begin position="867"/>
        <end position="885"/>
    </location>
</feature>
<keyword evidence="6 12" id="KW-1133">Transmembrane helix</keyword>
<dbReference type="PANTHER" id="PTHR24061">
    <property type="entry name" value="CALCIUM-SENSING RECEPTOR-RELATED"/>
    <property type="match status" value="1"/>
</dbReference>
<dbReference type="FunFam" id="2.10.50.30:FF:000002">
    <property type="entry name" value="Vomeronasal 2 receptor, h1"/>
    <property type="match status" value="1"/>
</dbReference>
<dbReference type="Pfam" id="PF01094">
    <property type="entry name" value="ANF_receptor"/>
    <property type="match status" value="1"/>
</dbReference>
<feature type="transmembrane region" description="Helical" evidence="12">
    <location>
        <begin position="832"/>
        <end position="855"/>
    </location>
</feature>
<dbReference type="AlphaFoldDB" id="A0AA97LC32"/>
<dbReference type="GO" id="GO:0004930">
    <property type="term" value="F:G protein-coupled receptor activity"/>
    <property type="evidence" value="ECO:0007669"/>
    <property type="project" value="UniProtKB-KW"/>
</dbReference>
<evidence type="ECO:0000256" key="8">
    <source>
        <dbReference type="ARBA" id="ARBA00023136"/>
    </source>
</evidence>
<reference evidence="15" key="1">
    <citation type="submission" date="2025-08" db="UniProtKB">
        <authorList>
            <consortium name="RefSeq"/>
        </authorList>
    </citation>
    <scope>IDENTIFICATION</scope>
    <source>
        <tissue evidence="15">Blood</tissue>
    </source>
</reference>
<evidence type="ECO:0000256" key="12">
    <source>
        <dbReference type="SAM" id="Phobius"/>
    </source>
</evidence>
<evidence type="ECO:0000256" key="3">
    <source>
        <dbReference type="ARBA" id="ARBA00022475"/>
    </source>
</evidence>
<keyword evidence="10" id="KW-0325">Glycoprotein</keyword>
<evidence type="ECO:0000256" key="2">
    <source>
        <dbReference type="ARBA" id="ARBA00007242"/>
    </source>
</evidence>
<dbReference type="PROSITE" id="PS00981">
    <property type="entry name" value="G_PROTEIN_RECEP_F3_3"/>
    <property type="match status" value="1"/>
</dbReference>
<feature type="transmembrane region" description="Helical" evidence="12">
    <location>
        <begin position="606"/>
        <end position="631"/>
    </location>
</feature>
<dbReference type="KEGG" id="emc:129339708"/>
<evidence type="ECO:0000256" key="10">
    <source>
        <dbReference type="ARBA" id="ARBA00023180"/>
    </source>
</evidence>
<dbReference type="InterPro" id="IPR001828">
    <property type="entry name" value="ANF_lig-bd_rcpt"/>
</dbReference>
<comment type="subcellular location">
    <subcellularLocation>
        <location evidence="1">Cell membrane</location>
        <topology evidence="1">Multi-pass membrane protein</topology>
    </subcellularLocation>
</comment>
<evidence type="ECO:0000256" key="11">
    <source>
        <dbReference type="ARBA" id="ARBA00023224"/>
    </source>
</evidence>
<comment type="similarity">
    <text evidence="2">Belongs to the G-protein coupled receptor 3 family.</text>
</comment>
<dbReference type="InterPro" id="IPR017979">
    <property type="entry name" value="GPCR_3_CS"/>
</dbReference>
<feature type="transmembrane region" description="Helical" evidence="12">
    <location>
        <begin position="643"/>
        <end position="664"/>
    </location>
</feature>
<dbReference type="SUPFAM" id="SSF53822">
    <property type="entry name" value="Periplasmic binding protein-like I"/>
    <property type="match status" value="1"/>
</dbReference>
<keyword evidence="14" id="KW-1185">Reference proteome</keyword>
<feature type="transmembrane region" description="Helical" evidence="12">
    <location>
        <begin position="676"/>
        <end position="700"/>
    </location>
</feature>
<feature type="domain" description="G-protein coupled receptors family 3 profile" evidence="13">
    <location>
        <begin position="606"/>
        <end position="870"/>
    </location>
</feature>
<feature type="transmembrane region" description="Helical" evidence="12">
    <location>
        <begin position="766"/>
        <end position="788"/>
    </location>
</feature>
<dbReference type="PROSITE" id="PS50259">
    <property type="entry name" value="G_PROTEIN_RECEP_F3_4"/>
    <property type="match status" value="1"/>
</dbReference>
<dbReference type="InterPro" id="IPR038550">
    <property type="entry name" value="GPCR_3_9-Cys_sf"/>
</dbReference>
<keyword evidence="11" id="KW-0807">Transducer</keyword>
<proteinExistence type="inferred from homology"/>
<feature type="transmembrane region" description="Helical" evidence="12">
    <location>
        <begin position="721"/>
        <end position="739"/>
    </location>
</feature>
<dbReference type="Gene3D" id="3.40.50.2300">
    <property type="match status" value="2"/>
</dbReference>
<keyword evidence="7" id="KW-0297">G-protein coupled receptor</keyword>
<feature type="transmembrane region" description="Helical" evidence="12">
    <location>
        <begin position="800"/>
        <end position="820"/>
    </location>
</feature>
<dbReference type="InterPro" id="IPR000068">
    <property type="entry name" value="GPCR_3_Ca_sens_rcpt-rel"/>
</dbReference>
<organism evidence="14 15">
    <name type="scientific">Eublepharis macularius</name>
    <name type="common">Leopard gecko</name>
    <name type="synonym">Cyrtodactylus macularius</name>
    <dbReference type="NCBI Taxonomy" id="481883"/>
    <lineage>
        <taxon>Eukaryota</taxon>
        <taxon>Metazoa</taxon>
        <taxon>Chordata</taxon>
        <taxon>Craniata</taxon>
        <taxon>Vertebrata</taxon>
        <taxon>Euteleostomi</taxon>
        <taxon>Lepidosauria</taxon>
        <taxon>Squamata</taxon>
        <taxon>Bifurcata</taxon>
        <taxon>Gekkota</taxon>
        <taxon>Eublepharidae</taxon>
        <taxon>Eublepharinae</taxon>
        <taxon>Eublepharis</taxon>
    </lineage>
</organism>
<sequence length="918" mass="104191">MLQTWKSDSEYHNDNDYNVIRARKKGSWLQISKGMKEDLHVWKEFLDSFNGISFWSEDLLLKAELQVTSDDSGSMSMMLKNYQHVLSLVFAVKELNENPKIVPNLTLGFHIYESYFNAGKTFRNTMNLLFTQKWTNLNYECGIGKNLIGVIGGHDSETSLHMAINLDLYKIPQVAYCLFPPAVSGKTPLPSLYRMVPNEEHQYAGLVQLLLHFHWIWVGIFITGDDKGEMFAQTLVHKFSQNGICLAFLERVPNQDVFLDVVDQERQTTKMVLFLSQTNVSVFVVNAETQTMTALQWVLVLSQLHSLSSCKVWVMTAQWDFSSEMFQRNLDIDVFHGSLSFAMPSNEVQGFQNFLQILNPLSEVDGFIKLFWEQAFSCVFEEDEDSCTGEEDLETLPAPFFEMRMTSYSYTIYNAVLAVVHAFHAMISSRSKYRKMVGGNKLESPNYQHFELHPFLRRISFNNSAGDKVSFGENGELIGRFDITNWVTFPNKSFLRVKVGEMDPYAVQGRTFSINEAIITWPRRLNEEEAVPRALCNDHCYPGYHRRQKEGEQFCCYDCVSCPEGKISSQKDLDDCSQCPEDQYPNSNQNGCLLKNFSFLSYAEPLGISLAVSALTLSLTTAVVLGIFIKHQDTPIVKANNRSLTYTLLISLLLCFLCSLLFIGRPQMLSCLLQQTAFGIIFSVAVSSVLAKTIIVILAFMATKPGSKIRKWVGNKLANSVVLGCSFIQASICTVWLITDPPFPDFDMHSVLGQIIVKCNEGSDSMFYYILGYMGFLALVSFIIAFFARKLPDSFNEAKFITFSMLVFCSVWISFVPTYLSTKGKYMVAVEIFSILVSGAGLLGCIFSPKIYLIVWRPELNNKEQLIRARITFYPICTFLLLLSLRDVEEFCGFTGFQLKLNSETSLQNTFSADMNSK</sequence>
<dbReference type="FunFam" id="3.40.50.2300:FF:000024">
    <property type="entry name" value="Vomeronasal 2, receptor 73"/>
    <property type="match status" value="1"/>
</dbReference>
<keyword evidence="5" id="KW-0732">Signal</keyword>
<dbReference type="InterPro" id="IPR004073">
    <property type="entry name" value="GPCR_3_vmron_rcpt_2"/>
</dbReference>
<dbReference type="Gene3D" id="2.10.50.30">
    <property type="entry name" value="GPCR, family 3, nine cysteines domain"/>
    <property type="match status" value="1"/>
</dbReference>
<evidence type="ECO:0000256" key="9">
    <source>
        <dbReference type="ARBA" id="ARBA00023170"/>
    </source>
</evidence>
<accession>A0AA97LC32</accession>
<keyword evidence="9" id="KW-0675">Receptor</keyword>
<dbReference type="RefSeq" id="XP_054850263.1">
    <property type="nucleotide sequence ID" value="XM_054994288.1"/>
</dbReference>
<evidence type="ECO:0000259" key="13">
    <source>
        <dbReference type="PROSITE" id="PS50259"/>
    </source>
</evidence>
<evidence type="ECO:0000313" key="15">
    <source>
        <dbReference type="RefSeq" id="XP_054850263.1"/>
    </source>
</evidence>
<dbReference type="InterPro" id="IPR028082">
    <property type="entry name" value="Peripla_BP_I"/>
</dbReference>
<evidence type="ECO:0000256" key="1">
    <source>
        <dbReference type="ARBA" id="ARBA00004651"/>
    </source>
</evidence>
<dbReference type="InterPro" id="IPR017978">
    <property type="entry name" value="GPCR_3_C"/>
</dbReference>
<dbReference type="Pfam" id="PF07562">
    <property type="entry name" value="NCD3G"/>
    <property type="match status" value="1"/>
</dbReference>
<dbReference type="InterPro" id="IPR011500">
    <property type="entry name" value="GPCR_3_9-Cys_dom"/>
</dbReference>
<dbReference type="CDD" id="cd15283">
    <property type="entry name" value="7tmC_V2R_pheromone"/>
    <property type="match status" value="1"/>
</dbReference>
<evidence type="ECO:0000256" key="5">
    <source>
        <dbReference type="ARBA" id="ARBA00022729"/>
    </source>
</evidence>
<protein>
    <submittedName>
        <fullName evidence="15">Vomeronasal type-2 receptor 26-like</fullName>
    </submittedName>
</protein>
<dbReference type="PANTHER" id="PTHR24061:SF599">
    <property type="entry name" value="G-PROTEIN COUPLED RECEPTORS FAMILY 3 PROFILE DOMAIN-CONTAINING PROTEIN"/>
    <property type="match status" value="1"/>
</dbReference>
<dbReference type="PRINTS" id="PR00248">
    <property type="entry name" value="GPCRMGR"/>
</dbReference>
<dbReference type="InterPro" id="IPR000337">
    <property type="entry name" value="GPCR_3"/>
</dbReference>
<keyword evidence="3" id="KW-1003">Cell membrane</keyword>
<keyword evidence="4 12" id="KW-0812">Transmembrane</keyword>
<dbReference type="PRINTS" id="PR01535">
    <property type="entry name" value="VOMERONASL2R"/>
</dbReference>
<evidence type="ECO:0000256" key="4">
    <source>
        <dbReference type="ARBA" id="ARBA00022692"/>
    </source>
</evidence>
<evidence type="ECO:0000256" key="6">
    <source>
        <dbReference type="ARBA" id="ARBA00022989"/>
    </source>
</evidence>
<name>A0AA97LC32_EUBMA</name>
<dbReference type="GO" id="GO:0005886">
    <property type="term" value="C:plasma membrane"/>
    <property type="evidence" value="ECO:0007669"/>
    <property type="project" value="UniProtKB-SubCell"/>
</dbReference>
<dbReference type="Proteomes" id="UP001190640">
    <property type="component" value="Chromosome 12"/>
</dbReference>